<dbReference type="UniPathway" id="UPA00344"/>
<name>A0A8E2FD11_9PEZI</name>
<comment type="subcellular location">
    <subcellularLocation>
        <location evidence="5">Cytoplasm</location>
    </subcellularLocation>
</comment>
<feature type="modified residue" description="Glycyl adenylate; alternate" evidence="5">
    <location>
        <position position="96"/>
    </location>
</feature>
<dbReference type="PANTHER" id="PTHR33359:SF1">
    <property type="entry name" value="MOLYBDOPTERIN SYNTHASE SULFUR CARRIER SUBUNIT"/>
    <property type="match status" value="1"/>
</dbReference>
<comment type="function">
    <text evidence="5">Acts as a sulfur carrier required for molybdopterin biosynthesis. Component of the molybdopterin synthase complex that catalyzes the conversion of precursor Z into molybdopterin by mediating the incorporation of 2 sulfur atoms into precursor Z to generate a dithiolene group. In the complex, serves as sulfur donor by being thiocarboxylated (-COSH) at its C-terminus by UBA4. After interaction with MOCS2B, the sulfur is then transferred to precursor Z to form molybdopterin.</text>
</comment>
<sequence length="96" mass="10091">MTNPKSPAGQFTLLYFAAASSFTKRTSENFSAPVRAADLFQLLEGKYPGMGDKVLSSCAVTVNLEYIDLDGDDAADGDLMIKAGDEVAIIPPVSSG</sequence>
<reference evidence="6 7" key="1">
    <citation type="journal article" date="2016" name="Nat. Commun.">
        <title>Ectomycorrhizal ecology is imprinted in the genome of the dominant symbiotic fungus Cenococcum geophilum.</title>
        <authorList>
            <consortium name="DOE Joint Genome Institute"/>
            <person name="Peter M."/>
            <person name="Kohler A."/>
            <person name="Ohm R.A."/>
            <person name="Kuo A."/>
            <person name="Krutzmann J."/>
            <person name="Morin E."/>
            <person name="Arend M."/>
            <person name="Barry K.W."/>
            <person name="Binder M."/>
            <person name="Choi C."/>
            <person name="Clum A."/>
            <person name="Copeland A."/>
            <person name="Grisel N."/>
            <person name="Haridas S."/>
            <person name="Kipfer T."/>
            <person name="LaButti K."/>
            <person name="Lindquist E."/>
            <person name="Lipzen A."/>
            <person name="Maire R."/>
            <person name="Meier B."/>
            <person name="Mihaltcheva S."/>
            <person name="Molinier V."/>
            <person name="Murat C."/>
            <person name="Poggeler S."/>
            <person name="Quandt C.A."/>
            <person name="Sperisen C."/>
            <person name="Tritt A."/>
            <person name="Tisserant E."/>
            <person name="Crous P.W."/>
            <person name="Henrissat B."/>
            <person name="Nehls U."/>
            <person name="Egli S."/>
            <person name="Spatafora J.W."/>
            <person name="Grigoriev I.V."/>
            <person name="Martin F.M."/>
        </authorList>
    </citation>
    <scope>NUCLEOTIDE SEQUENCE [LARGE SCALE GENOMIC DNA]</scope>
    <source>
        <strain evidence="6 7">CBS 207.34</strain>
    </source>
</reference>
<dbReference type="AlphaFoldDB" id="A0A8E2FD11"/>
<evidence type="ECO:0000313" key="7">
    <source>
        <dbReference type="Proteomes" id="UP000250140"/>
    </source>
</evidence>
<comment type="PTM">
    <text evidence="5">C-terminal thiocarboxylation occurs in 2 steps, it is first acyl-adenylated (-COAMP) via the hesA/moeB/thiF part of UBA4, then thiocarboxylated (-COSH) via the rhodanese domain of UBA4.</text>
</comment>
<keyword evidence="7" id="KW-1185">Reference proteome</keyword>
<evidence type="ECO:0000256" key="5">
    <source>
        <dbReference type="HAMAP-Rule" id="MF_03051"/>
    </source>
</evidence>
<dbReference type="Proteomes" id="UP000250140">
    <property type="component" value="Unassembled WGS sequence"/>
</dbReference>
<dbReference type="Gene3D" id="3.10.20.30">
    <property type="match status" value="1"/>
</dbReference>
<evidence type="ECO:0000313" key="6">
    <source>
        <dbReference type="EMBL" id="OCL14754.1"/>
    </source>
</evidence>
<dbReference type="InterPro" id="IPR044672">
    <property type="entry name" value="MOCS2A"/>
</dbReference>
<dbReference type="PANTHER" id="PTHR33359">
    <property type="entry name" value="MOLYBDOPTERIN SYNTHASE SULFUR CARRIER SUBUNIT"/>
    <property type="match status" value="1"/>
</dbReference>
<dbReference type="InterPro" id="IPR003749">
    <property type="entry name" value="ThiS/MoaD-like"/>
</dbReference>
<proteinExistence type="inferred from homology"/>
<organism evidence="6 7">
    <name type="scientific">Glonium stellatum</name>
    <dbReference type="NCBI Taxonomy" id="574774"/>
    <lineage>
        <taxon>Eukaryota</taxon>
        <taxon>Fungi</taxon>
        <taxon>Dikarya</taxon>
        <taxon>Ascomycota</taxon>
        <taxon>Pezizomycotina</taxon>
        <taxon>Dothideomycetes</taxon>
        <taxon>Pleosporomycetidae</taxon>
        <taxon>Gloniales</taxon>
        <taxon>Gloniaceae</taxon>
        <taxon>Glonium</taxon>
    </lineage>
</organism>
<keyword evidence="4 5" id="KW-0501">Molybdenum cofactor biosynthesis</keyword>
<gene>
    <name evidence="5" type="primary">cnxG</name>
    <name evidence="6" type="ORF">AOQ84DRAFT_280391</name>
</gene>
<evidence type="ECO:0000256" key="3">
    <source>
        <dbReference type="ARBA" id="ARBA00022741"/>
    </source>
</evidence>
<comment type="pathway">
    <text evidence="5">Cofactor biosynthesis; molybdopterin biosynthesis.</text>
</comment>
<accession>A0A8E2FD11</accession>
<dbReference type="InterPro" id="IPR016155">
    <property type="entry name" value="Mopterin_synth/thiamin_S_b"/>
</dbReference>
<protein>
    <recommendedName>
        <fullName evidence="5">Molybdopterin synthase sulfur carrier subunit</fullName>
    </recommendedName>
    <alternativeName>
        <fullName evidence="5">Common component for nitrate reductase and xanthine dehydrogenase protein G</fullName>
    </alternativeName>
    <alternativeName>
        <fullName evidence="5">Molybdenum cofactor synthesis protein 2 small subunit</fullName>
    </alternativeName>
    <alternativeName>
        <fullName evidence="5">Molybdenum cofactor synthesis protein 2A</fullName>
    </alternativeName>
    <alternativeName>
        <fullName evidence="5">Sulfur carrier protein MOCS2A</fullName>
        <shortName evidence="5">MOCS2A</shortName>
    </alternativeName>
</protein>
<dbReference type="InterPro" id="IPR028887">
    <property type="entry name" value="MOCS2A_euk"/>
</dbReference>
<dbReference type="GO" id="GO:1990140">
    <property type="term" value="C:molybdopterin synthase complex"/>
    <property type="evidence" value="ECO:0007669"/>
    <property type="project" value="UniProtKB-UniRule"/>
</dbReference>
<dbReference type="CDD" id="cd00754">
    <property type="entry name" value="Ubl_MoaD"/>
    <property type="match status" value="1"/>
</dbReference>
<keyword evidence="2 5" id="KW-0597">Phosphoprotein</keyword>
<feature type="modified residue" description="1-thioglycine; alternate" evidence="5">
    <location>
        <position position="96"/>
    </location>
</feature>
<dbReference type="InterPro" id="IPR012675">
    <property type="entry name" value="Beta-grasp_dom_sf"/>
</dbReference>
<comment type="similarity">
    <text evidence="5">Belongs to the MoaD family. MOCS2A subfamily.</text>
</comment>
<dbReference type="GO" id="GO:0000166">
    <property type="term" value="F:nucleotide binding"/>
    <property type="evidence" value="ECO:0007669"/>
    <property type="project" value="UniProtKB-KW"/>
</dbReference>
<dbReference type="EMBL" id="KV748538">
    <property type="protein sequence ID" value="OCL14754.1"/>
    <property type="molecule type" value="Genomic_DNA"/>
</dbReference>
<dbReference type="GO" id="GO:0006777">
    <property type="term" value="P:Mo-molybdopterin cofactor biosynthetic process"/>
    <property type="evidence" value="ECO:0007669"/>
    <property type="project" value="UniProtKB-UniRule"/>
</dbReference>
<evidence type="ECO:0000256" key="1">
    <source>
        <dbReference type="ARBA" id="ARBA00022490"/>
    </source>
</evidence>
<dbReference type="HAMAP" id="MF_03051">
    <property type="entry name" value="MOCS2A"/>
    <property type="match status" value="1"/>
</dbReference>
<comment type="subunit">
    <text evidence="5">Heterotetramer; composed of 2 small (MOCS2A) and 2 large (MOCS2B) subunits.</text>
</comment>
<dbReference type="OrthoDB" id="5595860at2759"/>
<dbReference type="SUPFAM" id="SSF54285">
    <property type="entry name" value="MoaD/ThiS"/>
    <property type="match status" value="1"/>
</dbReference>
<dbReference type="Pfam" id="PF02597">
    <property type="entry name" value="ThiS"/>
    <property type="match status" value="1"/>
</dbReference>
<evidence type="ECO:0000256" key="4">
    <source>
        <dbReference type="ARBA" id="ARBA00023150"/>
    </source>
</evidence>
<evidence type="ECO:0000256" key="2">
    <source>
        <dbReference type="ARBA" id="ARBA00022553"/>
    </source>
</evidence>
<keyword evidence="1 5" id="KW-0963">Cytoplasm</keyword>
<dbReference type="GO" id="GO:0030366">
    <property type="term" value="F:molybdopterin synthase activity"/>
    <property type="evidence" value="ECO:0007669"/>
    <property type="project" value="UniProtKB-UniRule"/>
</dbReference>
<keyword evidence="3 5" id="KW-0547">Nucleotide-binding</keyword>
<dbReference type="GO" id="GO:1990133">
    <property type="term" value="C:molybdopterin adenylyltransferase complex"/>
    <property type="evidence" value="ECO:0007669"/>
    <property type="project" value="TreeGrafter"/>
</dbReference>